<dbReference type="NCBIfam" id="NF006914">
    <property type="entry name" value="PRK09404.1"/>
    <property type="match status" value="1"/>
</dbReference>
<dbReference type="PANTHER" id="PTHR23152:SF4">
    <property type="entry name" value="2-OXOADIPATE DEHYDROGENASE COMPLEX COMPONENT E1"/>
    <property type="match status" value="1"/>
</dbReference>
<evidence type="ECO:0000256" key="6">
    <source>
        <dbReference type="ARBA" id="ARBA00037426"/>
    </source>
</evidence>
<evidence type="ECO:0000259" key="10">
    <source>
        <dbReference type="SMART" id="SM00861"/>
    </source>
</evidence>
<keyword evidence="5" id="KW-0786">Thiamine pyrophosphate</keyword>
<dbReference type="InterPro" id="IPR031717">
    <property type="entry name" value="ODO-1/KGD_C"/>
</dbReference>
<dbReference type="InterPro" id="IPR001017">
    <property type="entry name" value="DH_E1"/>
</dbReference>
<evidence type="ECO:0000256" key="8">
    <source>
        <dbReference type="ARBA" id="ARBA00042984"/>
    </source>
</evidence>
<dbReference type="PIRSF" id="PIRSF000157">
    <property type="entry name" value="Oxoglu_dh_E1"/>
    <property type="match status" value="1"/>
</dbReference>
<dbReference type="EC" id="1.2.4.2" evidence="3"/>
<evidence type="ECO:0000256" key="5">
    <source>
        <dbReference type="ARBA" id="ARBA00023052"/>
    </source>
</evidence>
<sequence>MFSQIRGRGSLPLFRLLRSSIPKRALPCTFALYQKTAGFSLAAETFASAQAGPYMEKMYEAWKKDRSSVHISWDAYFSNVHAGAPPGSAFQPPPAGAAAPSGGPVPAQQPVQGVPFFPGAVGTLPSAGSLATPDQMAHVTQSPHDTSRIIQMVRGYQTRGHELAQTDPLGLPRSPPFVPLARKDPPVGIGYKYYGFTESDLDKTFDCRVPGMTGFLSPERTPRSLREISTRLEETYCGSIGVEFMHITDQSVCNFLRQALETPRNFAFSPELKRKILVRTARAQLFEQFCATKFSTSKRFGLDGSETMIVGLKAMSKKAAKMGVDSIVIGMPHRGRLNMLMNVMHKPMNQMMAEFQGVTGFGGTEWGNTGDVKYHLGIEYDHWDDDAQRFVHMGVLANPSHLEAVNPLVVGQARAQQYYAGDKTRERVLPVTLHGDAAFAGQGVVYETAQMSRIPNYEVGGTLHLVVNNQVGFTTNPVDSGSGKYCTDLGKALEAPIFHVNADDPEAVTFVFELALEYRQRFQQDVFIDLVGYRRYGHNELDMPKFTQPRMYNLIAKHPPVFDKYSKQLVQEGVVSDEDVEAIKKDIFSFYSTEYERSKEFDPKDNSIFEYQPQWAHMKTPLQIAQQRPTGVELDWLKRIGEKICTLPESFQPHPTIGKTFKARLAAIESGEEVDFGLAENLCYGSLLADGFHVRLAGQDVQRGTFSHRHAVLHDQTHYNTYNTFSALKTPHSIEIGNSLLSEYAAMGFEVGYAMEHPDSLVIWEAQFGDFANGAQIIIDQFISSGETKWGRQCGLTLMLPHGYDGQGPEHSSARLERFLQMCDDREDVIHPENWDVAHKSVVQQHNVQVVMCSTPANVFHCLRRQVHRDFRKPLVMFNSKRILRLRAAYSKLADLGPETRFLRYIPENHSSAEVDPPENIERVIVCSGQVYYDLKAFRQKQEVKNVAVVRVEQLSPFPYERLIDDLQRYPNMKSLVWAQEEPMNMGAWTYTSKRLENSLRHLGFPNGITHPIYAGRDVAASPAAGDGKLHQMELATLVEDAFNLERTTHSWREKYLNE</sequence>
<gene>
    <name evidence="11" type="ORF">Cvel_17012</name>
</gene>
<comment type="cofactor">
    <cofactor evidence="1">
        <name>thiamine diphosphate</name>
        <dbReference type="ChEBI" id="CHEBI:58937"/>
    </cofactor>
</comment>
<dbReference type="InterPro" id="IPR029061">
    <property type="entry name" value="THDP-binding"/>
</dbReference>
<organism evidence="11">
    <name type="scientific">Chromera velia CCMP2878</name>
    <dbReference type="NCBI Taxonomy" id="1169474"/>
    <lineage>
        <taxon>Eukaryota</taxon>
        <taxon>Sar</taxon>
        <taxon>Alveolata</taxon>
        <taxon>Colpodellida</taxon>
        <taxon>Chromeraceae</taxon>
        <taxon>Chromera</taxon>
    </lineage>
</organism>
<dbReference type="Gene3D" id="3.40.50.11610">
    <property type="entry name" value="Multifunctional 2-oxoglutarate metabolism enzyme, C-terminal domain"/>
    <property type="match status" value="1"/>
</dbReference>
<dbReference type="AlphaFoldDB" id="A0A0G4FH86"/>
<evidence type="ECO:0000313" key="11">
    <source>
        <dbReference type="EMBL" id="CEM12825.1"/>
    </source>
</evidence>
<evidence type="ECO:0000256" key="2">
    <source>
        <dbReference type="ARBA" id="ARBA00006936"/>
    </source>
</evidence>
<dbReference type="GO" id="GO:0004591">
    <property type="term" value="F:oxoglutarate dehydrogenase (succinyl-transferring) activity"/>
    <property type="evidence" value="ECO:0007669"/>
    <property type="project" value="UniProtKB-EC"/>
</dbReference>
<comment type="function">
    <text evidence="6">The 2-oxoglutarate dehydrogenase complex catalyzes the overall conversion of 2-oxoglutarate to succinyl-CoA and CO(2). It contains multiple copies of three enzymatic components: 2-oxoglutarate dehydrogenase (E1), dihydrolipoamide succinyltransferase (E2) and lipoamide dehydrogenase (E3).</text>
</comment>
<keyword evidence="4" id="KW-0560">Oxidoreductase</keyword>
<evidence type="ECO:0000256" key="7">
    <source>
        <dbReference type="ARBA" id="ARBA00040267"/>
    </source>
</evidence>
<dbReference type="VEuPathDB" id="CryptoDB:Cvel_17012"/>
<dbReference type="CDD" id="cd02016">
    <property type="entry name" value="TPP_E1_OGDC_like"/>
    <property type="match status" value="1"/>
</dbReference>
<dbReference type="Pfam" id="PF16078">
    <property type="entry name" value="2-oxogl_dehyd_N"/>
    <property type="match status" value="1"/>
</dbReference>
<dbReference type="InterPro" id="IPR042179">
    <property type="entry name" value="KGD_C_sf"/>
</dbReference>
<dbReference type="Pfam" id="PF16870">
    <property type="entry name" value="OxoGdeHyase_C"/>
    <property type="match status" value="1"/>
</dbReference>
<dbReference type="SMART" id="SM00861">
    <property type="entry name" value="Transket_pyr"/>
    <property type="match status" value="1"/>
</dbReference>
<dbReference type="NCBIfam" id="NF008907">
    <property type="entry name" value="PRK12270.1"/>
    <property type="match status" value="1"/>
</dbReference>
<dbReference type="FunFam" id="3.40.50.12470:FF:000003">
    <property type="entry name" value="2-oxoglutarate dehydrogenase E1 component"/>
    <property type="match status" value="1"/>
</dbReference>
<dbReference type="InterPro" id="IPR011603">
    <property type="entry name" value="2oxoglutarate_DH_E1"/>
</dbReference>
<dbReference type="Pfam" id="PF00676">
    <property type="entry name" value="E1_dh"/>
    <property type="match status" value="1"/>
</dbReference>
<dbReference type="InterPro" id="IPR005475">
    <property type="entry name" value="Transketolase-like_Pyr-bd"/>
</dbReference>
<dbReference type="Gene3D" id="3.40.50.12470">
    <property type="match status" value="1"/>
</dbReference>
<dbReference type="GO" id="GO:0006099">
    <property type="term" value="P:tricarboxylic acid cycle"/>
    <property type="evidence" value="ECO:0007669"/>
    <property type="project" value="TreeGrafter"/>
</dbReference>
<dbReference type="Gene3D" id="3.40.50.970">
    <property type="match status" value="1"/>
</dbReference>
<dbReference type="PhylomeDB" id="A0A0G4FH86"/>
<dbReference type="GO" id="GO:0045252">
    <property type="term" value="C:oxoglutarate dehydrogenase complex"/>
    <property type="evidence" value="ECO:0007669"/>
    <property type="project" value="TreeGrafter"/>
</dbReference>
<feature type="domain" description="Transketolase-like pyrimidine-binding" evidence="10">
    <location>
        <begin position="674"/>
        <end position="886"/>
    </location>
</feature>
<dbReference type="SUPFAM" id="SSF52518">
    <property type="entry name" value="Thiamin diphosphate-binding fold (THDP-binding)"/>
    <property type="match status" value="2"/>
</dbReference>
<evidence type="ECO:0000256" key="3">
    <source>
        <dbReference type="ARBA" id="ARBA00012280"/>
    </source>
</evidence>
<accession>A0A0G4FH86</accession>
<comment type="similarity">
    <text evidence="2">Belongs to the alpha-ketoglutarate dehydrogenase family.</text>
</comment>
<dbReference type="InterPro" id="IPR032106">
    <property type="entry name" value="2-oxogl_dehyd_N"/>
</dbReference>
<reference evidence="11" key="1">
    <citation type="submission" date="2014-11" db="EMBL/GenBank/DDBJ databases">
        <authorList>
            <person name="Otto D Thomas"/>
            <person name="Naeem Raeece"/>
        </authorList>
    </citation>
    <scope>NUCLEOTIDE SEQUENCE</scope>
</reference>
<dbReference type="NCBIfam" id="TIGR00239">
    <property type="entry name" value="2oxo_dh_E1"/>
    <property type="match status" value="1"/>
</dbReference>
<evidence type="ECO:0000256" key="4">
    <source>
        <dbReference type="ARBA" id="ARBA00023002"/>
    </source>
</evidence>
<proteinExistence type="inferred from homology"/>
<evidence type="ECO:0000256" key="9">
    <source>
        <dbReference type="SAM" id="MobiDB-lite"/>
    </source>
</evidence>
<dbReference type="GO" id="GO:0005739">
    <property type="term" value="C:mitochondrion"/>
    <property type="evidence" value="ECO:0007669"/>
    <property type="project" value="TreeGrafter"/>
</dbReference>
<dbReference type="EMBL" id="CDMZ01000371">
    <property type="protein sequence ID" value="CEM12825.1"/>
    <property type="molecule type" value="Genomic_DNA"/>
</dbReference>
<dbReference type="Pfam" id="PF02779">
    <property type="entry name" value="Transket_pyr"/>
    <property type="match status" value="1"/>
</dbReference>
<dbReference type="GO" id="GO:0030976">
    <property type="term" value="F:thiamine pyrophosphate binding"/>
    <property type="evidence" value="ECO:0007669"/>
    <property type="project" value="InterPro"/>
</dbReference>
<evidence type="ECO:0000256" key="1">
    <source>
        <dbReference type="ARBA" id="ARBA00001964"/>
    </source>
</evidence>
<feature type="region of interest" description="Disordered" evidence="9">
    <location>
        <begin position="87"/>
        <end position="112"/>
    </location>
</feature>
<dbReference type="Gene3D" id="1.10.287.1150">
    <property type="entry name" value="TPP helical domain"/>
    <property type="match status" value="1"/>
</dbReference>
<name>A0A0G4FH86_9ALVE</name>
<protein>
    <recommendedName>
        <fullName evidence="7">2-oxoglutarate dehydrogenase, mitochondrial</fullName>
        <ecNumber evidence="3">1.2.4.2</ecNumber>
    </recommendedName>
    <alternativeName>
        <fullName evidence="8">2-oxoglutarate dehydrogenase complex component E1</fullName>
    </alternativeName>
</protein>
<dbReference type="PANTHER" id="PTHR23152">
    <property type="entry name" value="2-OXOGLUTARATE DEHYDROGENASE"/>
    <property type="match status" value="1"/>
</dbReference>